<dbReference type="PANTHER" id="PTHR11748">
    <property type="entry name" value="D-LACTATE DEHYDROGENASE"/>
    <property type="match status" value="1"/>
</dbReference>
<sequence length="421" mass="41847">MGSSTLHGLDVAALERAVDGAGEVREAGHEDAVDGVPARVVARPTTVGGVSALLREAAVQGLATVLRGGGTALRWSAPPARVDVLLDTTGLDRLVEHEAGDLVVVAQAGLPVAELADRVGVAGQELVLDLPPDRVAGGSTIGGALSVGYTGPRRLQRLALRDRVLGATVVLADGTVTASGGKVVKNVAGYDVAKLVTGAYGTLGVVVQAAFRLHPVRPARAFVVRSGPLSDVAAAARAVVASQLAPAAVELDRRAGEDVATVAALFEGGHGAVATRAAAAAVLVGGEVDGVAPDWWGQVPTGPVTAKATATLAGVGRLLAAARAAERESGATVAVRGSAMGALLVGMDGPDPAAIAAAVARLRAASPTVGDGSVTVLAAPPGVRDGLDVWGPVPGLELMRSVKARLDPGRLLAPGRFVGGI</sequence>
<keyword evidence="1" id="KW-0285">Flavoprotein</keyword>
<protein>
    <submittedName>
        <fullName evidence="4">Glycolate oxidase</fullName>
    </submittedName>
</protein>
<dbReference type="Pfam" id="PF01565">
    <property type="entry name" value="FAD_binding_4"/>
    <property type="match status" value="1"/>
</dbReference>
<dbReference type="InterPro" id="IPR016166">
    <property type="entry name" value="FAD-bd_PCMH"/>
</dbReference>
<reference evidence="5" key="1">
    <citation type="journal article" date="2019" name="Int. J. Syst. Evol. Microbiol.">
        <title>The Global Catalogue of Microorganisms (GCM) 10K type strain sequencing project: providing services to taxonomists for standard genome sequencing and annotation.</title>
        <authorList>
            <consortium name="The Broad Institute Genomics Platform"/>
            <consortium name="The Broad Institute Genome Sequencing Center for Infectious Disease"/>
            <person name="Wu L."/>
            <person name="Ma J."/>
        </authorList>
    </citation>
    <scope>NUCLEOTIDE SEQUENCE [LARGE SCALE GENOMIC DNA]</scope>
    <source>
        <strain evidence="5">CCM 8653</strain>
    </source>
</reference>
<proteinExistence type="predicted"/>
<gene>
    <name evidence="4" type="primary">glcE</name>
    <name evidence="4" type="ORF">GCM10007368_12280</name>
</gene>
<dbReference type="InterPro" id="IPR016164">
    <property type="entry name" value="FAD-linked_Oxase-like_C"/>
</dbReference>
<dbReference type="PROSITE" id="PS51387">
    <property type="entry name" value="FAD_PCMH"/>
    <property type="match status" value="1"/>
</dbReference>
<keyword evidence="2" id="KW-0274">FAD</keyword>
<dbReference type="Gene3D" id="3.30.465.10">
    <property type="match status" value="1"/>
</dbReference>
<comment type="caution">
    <text evidence="4">The sequence shown here is derived from an EMBL/GenBank/DDBJ whole genome shotgun (WGS) entry which is preliminary data.</text>
</comment>
<evidence type="ECO:0000259" key="3">
    <source>
        <dbReference type="PROSITE" id="PS51387"/>
    </source>
</evidence>
<dbReference type="PANTHER" id="PTHR11748:SF103">
    <property type="entry name" value="GLYCOLATE OXIDASE SUBUNIT GLCE"/>
    <property type="match status" value="1"/>
</dbReference>
<evidence type="ECO:0000256" key="1">
    <source>
        <dbReference type="ARBA" id="ARBA00022630"/>
    </source>
</evidence>
<dbReference type="SUPFAM" id="SSF56176">
    <property type="entry name" value="FAD-binding/transporter-associated domain-like"/>
    <property type="match status" value="1"/>
</dbReference>
<dbReference type="SUPFAM" id="SSF55103">
    <property type="entry name" value="FAD-linked oxidases, C-terminal domain"/>
    <property type="match status" value="1"/>
</dbReference>
<dbReference type="InterPro" id="IPR006094">
    <property type="entry name" value="Oxid_FAD_bind_N"/>
</dbReference>
<keyword evidence="5" id="KW-1185">Reference proteome</keyword>
<evidence type="ECO:0000256" key="2">
    <source>
        <dbReference type="ARBA" id="ARBA00022827"/>
    </source>
</evidence>
<dbReference type="EMBL" id="BMDG01000004">
    <property type="protein sequence ID" value="GGI06662.1"/>
    <property type="molecule type" value="Genomic_DNA"/>
</dbReference>
<evidence type="ECO:0000313" key="5">
    <source>
        <dbReference type="Proteomes" id="UP000632535"/>
    </source>
</evidence>
<dbReference type="RefSeq" id="WP_188522811.1">
    <property type="nucleotide sequence ID" value="NZ_BMDG01000004.1"/>
</dbReference>
<dbReference type="InterPro" id="IPR016169">
    <property type="entry name" value="FAD-bd_PCMH_sub2"/>
</dbReference>
<feature type="domain" description="FAD-binding PCMH-type" evidence="3">
    <location>
        <begin position="33"/>
        <end position="216"/>
    </location>
</feature>
<organism evidence="4 5">
    <name type="scientific">Isoptericola cucumis</name>
    <dbReference type="NCBI Taxonomy" id="1776856"/>
    <lineage>
        <taxon>Bacteria</taxon>
        <taxon>Bacillati</taxon>
        <taxon>Actinomycetota</taxon>
        <taxon>Actinomycetes</taxon>
        <taxon>Micrococcales</taxon>
        <taxon>Promicromonosporaceae</taxon>
        <taxon>Isoptericola</taxon>
    </lineage>
</organism>
<dbReference type="Proteomes" id="UP000632535">
    <property type="component" value="Unassembled WGS sequence"/>
</dbReference>
<name>A0ABQ2B2Y4_9MICO</name>
<accession>A0ABQ2B2Y4</accession>
<evidence type="ECO:0000313" key="4">
    <source>
        <dbReference type="EMBL" id="GGI06662.1"/>
    </source>
</evidence>
<dbReference type="InterPro" id="IPR036318">
    <property type="entry name" value="FAD-bd_PCMH-like_sf"/>
</dbReference>